<accession>A0AAE0FET3</accession>
<dbReference type="Proteomes" id="UP001190700">
    <property type="component" value="Unassembled WGS sequence"/>
</dbReference>
<gene>
    <name evidence="2" type="ORF">CYMTET_32563</name>
</gene>
<keyword evidence="3" id="KW-1185">Reference proteome</keyword>
<dbReference type="EMBL" id="LGRX02019565">
    <property type="protein sequence ID" value="KAK3258387.1"/>
    <property type="molecule type" value="Genomic_DNA"/>
</dbReference>
<feature type="region of interest" description="Disordered" evidence="1">
    <location>
        <begin position="222"/>
        <end position="268"/>
    </location>
</feature>
<feature type="compositionally biased region" description="Basic and acidic residues" evidence="1">
    <location>
        <begin position="252"/>
        <end position="268"/>
    </location>
</feature>
<feature type="compositionally biased region" description="Basic and acidic residues" evidence="1">
    <location>
        <begin position="222"/>
        <end position="239"/>
    </location>
</feature>
<sequence>MRLDSIFARNVGAHYRSTPQSPRVALAANDRARGNAVLQSSWDTDVVKRVAKDTLGNKASTFSGSEPHRQLLWDSLVTALGASFINKESTNEDIFDLVDVDKEIHPIYNDILLRSLVSLTTPHSPARRNISPRGHRPLRHHEELLGISFGSSDDPEPLVAQFDECIKAIAASGVGTLDDKAAKRQLLAALDGGDQHDMKDFLEEFARIVGEAASLLASLRHEENGNERDAPPPRGDFPRRHGAGGVKFPPSKWRDDRNRRPDGKFHGRDRRVGFKYRFAASPLTKGGNWSQSRSTQAARCISFHSASSAFVQECPLCPGHFHDTARCPTVCGSCDVDLRDAAMDMDLVVAAFQTAFDNENDGEFAELCHQLDRPLVRDDPEPFTYPTGHDVGLRAHYAGLGRATSDTGMGEVLADARGVLASLRSAAAAAEVVGAVTAGMQAPLHLGTLSVPQVVCDVPPPANHEIETQPLYPVLPSDPAAHRSPFEEPLKVTFIDRFHPACPDNPSLNLCSIEFAEGQAHPVELSMIDDDTDSDIFSSHGDEIPLAPPATRSRVSVATLPGVFFVASLALPTLMCLACVSAVQGSVVLDRAPDFTAAVHPTGMTANSLSALPYTFTFGIPFPYVVSADLDSDFHFSGFLNLLYESCSGFGFWSWLLDSGSGIRLWTLASGRLCWTMASGL</sequence>
<name>A0AAE0FET3_9CHLO</name>
<reference evidence="2 3" key="1">
    <citation type="journal article" date="2015" name="Genome Biol. Evol.">
        <title>Comparative Genomics of a Bacterivorous Green Alga Reveals Evolutionary Causalities and Consequences of Phago-Mixotrophic Mode of Nutrition.</title>
        <authorList>
            <person name="Burns J.A."/>
            <person name="Paasch A."/>
            <person name="Narechania A."/>
            <person name="Kim E."/>
        </authorList>
    </citation>
    <scope>NUCLEOTIDE SEQUENCE [LARGE SCALE GENOMIC DNA]</scope>
    <source>
        <strain evidence="2 3">PLY_AMNH</strain>
    </source>
</reference>
<organism evidence="2 3">
    <name type="scientific">Cymbomonas tetramitiformis</name>
    <dbReference type="NCBI Taxonomy" id="36881"/>
    <lineage>
        <taxon>Eukaryota</taxon>
        <taxon>Viridiplantae</taxon>
        <taxon>Chlorophyta</taxon>
        <taxon>Pyramimonadophyceae</taxon>
        <taxon>Pyramimonadales</taxon>
        <taxon>Pyramimonadaceae</taxon>
        <taxon>Cymbomonas</taxon>
    </lineage>
</organism>
<evidence type="ECO:0000313" key="2">
    <source>
        <dbReference type="EMBL" id="KAK3258387.1"/>
    </source>
</evidence>
<comment type="caution">
    <text evidence="2">The sequence shown here is derived from an EMBL/GenBank/DDBJ whole genome shotgun (WGS) entry which is preliminary data.</text>
</comment>
<dbReference type="AlphaFoldDB" id="A0AAE0FET3"/>
<evidence type="ECO:0000256" key="1">
    <source>
        <dbReference type="SAM" id="MobiDB-lite"/>
    </source>
</evidence>
<protein>
    <submittedName>
        <fullName evidence="2">Uncharacterized protein</fullName>
    </submittedName>
</protein>
<proteinExistence type="predicted"/>
<evidence type="ECO:0000313" key="3">
    <source>
        <dbReference type="Proteomes" id="UP001190700"/>
    </source>
</evidence>